<dbReference type="Gene3D" id="3.40.630.10">
    <property type="entry name" value="Zn peptidases"/>
    <property type="match status" value="1"/>
</dbReference>
<dbReference type="InterPro" id="IPR002933">
    <property type="entry name" value="Peptidase_M20"/>
</dbReference>
<accession>A0A521DDS0</accession>
<dbReference type="InterPro" id="IPR011650">
    <property type="entry name" value="Peptidase_M20_dimer"/>
</dbReference>
<gene>
    <name evidence="8" type="ORF">SAMN06264849_1065</name>
</gene>
<feature type="active site" description="Proton acceptor" evidence="5">
    <location>
        <position position="130"/>
    </location>
</feature>
<evidence type="ECO:0000256" key="1">
    <source>
        <dbReference type="ARBA" id="ARBA00022605"/>
    </source>
</evidence>
<dbReference type="Proteomes" id="UP000315636">
    <property type="component" value="Unassembled WGS sequence"/>
</dbReference>
<feature type="binding site" evidence="6">
    <location>
        <position position="130"/>
    </location>
    <ligand>
        <name>Mn(2+)</name>
        <dbReference type="ChEBI" id="CHEBI:29035"/>
        <label>2</label>
    </ligand>
</feature>
<dbReference type="GO" id="GO:0050118">
    <property type="term" value="F:N-acetyldiaminopimelate deacetylase activity"/>
    <property type="evidence" value="ECO:0007669"/>
    <property type="project" value="UniProtKB-UniRule"/>
</dbReference>
<dbReference type="SUPFAM" id="SSF55031">
    <property type="entry name" value="Bacterial exopeptidase dimerisation domain"/>
    <property type="match status" value="1"/>
</dbReference>
<feature type="binding site" evidence="6">
    <location>
        <position position="156"/>
    </location>
    <ligand>
        <name>Mn(2+)</name>
        <dbReference type="ChEBI" id="CHEBI:29035"/>
        <label>2</label>
    </ligand>
</feature>
<comment type="similarity">
    <text evidence="5">Belongs to the peptidase M20A family. N-acetyldiaminopimelate deacetylase subfamily.</text>
</comment>
<comment type="catalytic activity">
    <reaction evidence="5">
        <text>N-acetyl-(2S,6S)-2,6-diaminopimelate + H2O = (2S,6S)-2,6-diaminopimelate + acetate</text>
        <dbReference type="Rhea" id="RHEA:20405"/>
        <dbReference type="ChEBI" id="CHEBI:15377"/>
        <dbReference type="ChEBI" id="CHEBI:30089"/>
        <dbReference type="ChEBI" id="CHEBI:57609"/>
        <dbReference type="ChEBI" id="CHEBI:58767"/>
        <dbReference type="EC" id="3.5.1.47"/>
    </reaction>
</comment>
<name>A0A521DDS0_9BACL</name>
<sequence length="379" mass="42768">MVALTHPFINLRRQLHRIPELGFEEFKTQQVILDTLSRLPQHRLEIKTWRTGVLAKVKGTAPTRILGYRTDMDGLPMEEETNYAFRSEHPGRMHACGHDFHMAIALGILTHFVEHPVKEDLLFLFQPAEEGPGGALPMLQSEAFQEWRPDVLFALHIGPDWPVGTIATRPGILFANTSELYIDLIGTSGHASLPHRSNDMVIAASQLAMQLQTIISRNIDPLDAAILTLGKVTIGTRQNIIPGKARLEGTIRTLSLESMEHIKHRIRTLVQGIETGFNCKAEIDWGANYCQVENQADLTQAFMDWARTEGDVQVVECREAMAGEDFGYFLQEIPGFMFWLGVETTYGLHHPQIEPKEEAIPIAIDLMTRWLRKKANSSY</sequence>
<dbReference type="EMBL" id="FXTI01000006">
    <property type="protein sequence ID" value="SMO69742.1"/>
    <property type="molecule type" value="Genomic_DNA"/>
</dbReference>
<evidence type="ECO:0000256" key="3">
    <source>
        <dbReference type="ARBA" id="ARBA00022915"/>
    </source>
</evidence>
<comment type="function">
    <text evidence="5">Catalyzes the conversion of N-acetyl-diaminopimelate to diaminopimelate and acetate.</text>
</comment>
<dbReference type="GO" id="GO:0009089">
    <property type="term" value="P:lysine biosynthetic process via diaminopimelate"/>
    <property type="evidence" value="ECO:0007669"/>
    <property type="project" value="UniProtKB-UniRule"/>
</dbReference>
<feature type="active site" evidence="5">
    <location>
        <position position="71"/>
    </location>
</feature>
<dbReference type="FunFam" id="3.30.70.360:FF:000001">
    <property type="entry name" value="N-acetyldiaminopimelate deacetylase"/>
    <property type="match status" value="1"/>
</dbReference>
<dbReference type="OrthoDB" id="9776731at2"/>
<dbReference type="CDD" id="cd05670">
    <property type="entry name" value="M20_Acy1_YkuR-like"/>
    <property type="match status" value="1"/>
</dbReference>
<dbReference type="InterPro" id="IPR017439">
    <property type="entry name" value="Amidohydrolase"/>
</dbReference>
<dbReference type="InterPro" id="IPR023905">
    <property type="entry name" value="AcetylDAP_deacetylase"/>
</dbReference>
<protein>
    <recommendedName>
        <fullName evidence="5">N-acetyldiaminopimelate deacetylase</fullName>
        <ecNumber evidence="5">3.5.1.47</ecNumber>
    </recommendedName>
</protein>
<feature type="binding site" evidence="6">
    <location>
        <position position="96"/>
    </location>
    <ligand>
        <name>Mn(2+)</name>
        <dbReference type="ChEBI" id="CHEBI:29035"/>
        <label>2</label>
    </ligand>
</feature>
<dbReference type="UniPathway" id="UPA00034">
    <property type="reaction ID" value="UER00024"/>
</dbReference>
<keyword evidence="2 5" id="KW-0378">Hydrolase</keyword>
<dbReference type="Gene3D" id="3.30.70.360">
    <property type="match status" value="1"/>
</dbReference>
<reference evidence="8 9" key="1">
    <citation type="submission" date="2017-05" db="EMBL/GenBank/DDBJ databases">
        <authorList>
            <person name="Varghese N."/>
            <person name="Submissions S."/>
        </authorList>
    </citation>
    <scope>NUCLEOTIDE SEQUENCE [LARGE SCALE GENOMIC DNA]</scope>
    <source>
        <strain evidence="8 9">DSM 45474</strain>
    </source>
</reference>
<dbReference type="GO" id="GO:0046872">
    <property type="term" value="F:metal ion binding"/>
    <property type="evidence" value="ECO:0007669"/>
    <property type="project" value="UniProtKB-KW"/>
</dbReference>
<organism evidence="8 9">
    <name type="scientific">Melghirimyces algeriensis</name>
    <dbReference type="NCBI Taxonomy" id="910412"/>
    <lineage>
        <taxon>Bacteria</taxon>
        <taxon>Bacillati</taxon>
        <taxon>Bacillota</taxon>
        <taxon>Bacilli</taxon>
        <taxon>Bacillales</taxon>
        <taxon>Thermoactinomycetaceae</taxon>
        <taxon>Melghirimyces</taxon>
    </lineage>
</organism>
<feature type="binding site" evidence="6">
    <location>
        <position position="98"/>
    </location>
    <ligand>
        <name>Mn(2+)</name>
        <dbReference type="ChEBI" id="CHEBI:29035"/>
        <label>2</label>
    </ligand>
</feature>
<keyword evidence="4 5" id="KW-0457">Lysine biosynthesis</keyword>
<feature type="binding site" evidence="6">
    <location>
        <position position="349"/>
    </location>
    <ligand>
        <name>Mn(2+)</name>
        <dbReference type="ChEBI" id="CHEBI:29035"/>
        <label>2</label>
    </ligand>
</feature>
<dbReference type="SUPFAM" id="SSF53187">
    <property type="entry name" value="Zn-dependent exopeptidases"/>
    <property type="match status" value="1"/>
</dbReference>
<dbReference type="PANTHER" id="PTHR11014">
    <property type="entry name" value="PEPTIDASE M20 FAMILY MEMBER"/>
    <property type="match status" value="1"/>
</dbReference>
<keyword evidence="6" id="KW-0464">Manganese</keyword>
<dbReference type="NCBIfam" id="TIGR01891">
    <property type="entry name" value="amidohydrolases"/>
    <property type="match status" value="1"/>
</dbReference>
<comment type="pathway">
    <text evidence="5">Amino-acid biosynthesis; L-lysine biosynthesis via DAP pathway; LL-2,6-diaminopimelate from (S)-tetrahydrodipicolinate (acetylase route): step 3/3.</text>
</comment>
<proteinExistence type="inferred from homology"/>
<evidence type="ECO:0000256" key="2">
    <source>
        <dbReference type="ARBA" id="ARBA00022801"/>
    </source>
</evidence>
<dbReference type="GO" id="GO:0019877">
    <property type="term" value="P:diaminopimelate biosynthetic process"/>
    <property type="evidence" value="ECO:0007669"/>
    <property type="project" value="UniProtKB-UniRule"/>
</dbReference>
<evidence type="ECO:0000259" key="7">
    <source>
        <dbReference type="Pfam" id="PF07687"/>
    </source>
</evidence>
<evidence type="ECO:0000256" key="4">
    <source>
        <dbReference type="ARBA" id="ARBA00023154"/>
    </source>
</evidence>
<keyword evidence="9" id="KW-1185">Reference proteome</keyword>
<keyword evidence="1 5" id="KW-0028">Amino-acid biosynthesis</keyword>
<comment type="cofactor">
    <cofactor evidence="6">
        <name>Mn(2+)</name>
        <dbReference type="ChEBI" id="CHEBI:29035"/>
    </cofactor>
    <text evidence="6">The Mn(2+) ion enhances activity.</text>
</comment>
<dbReference type="PIRSF" id="PIRSF005962">
    <property type="entry name" value="Pept_M20D_amidohydro"/>
    <property type="match status" value="1"/>
</dbReference>
<dbReference type="Pfam" id="PF07687">
    <property type="entry name" value="M20_dimer"/>
    <property type="match status" value="1"/>
</dbReference>
<dbReference type="EC" id="3.5.1.47" evidence="5"/>
<keyword evidence="3 5" id="KW-0220">Diaminopimelate biosynthesis</keyword>
<evidence type="ECO:0000313" key="8">
    <source>
        <dbReference type="EMBL" id="SMO69742.1"/>
    </source>
</evidence>
<dbReference type="RefSeq" id="WP_142505604.1">
    <property type="nucleotide sequence ID" value="NZ_FXTI01000006.1"/>
</dbReference>
<feature type="domain" description="Peptidase M20 dimerisation" evidence="7">
    <location>
        <begin position="182"/>
        <end position="271"/>
    </location>
</feature>
<dbReference type="AlphaFoldDB" id="A0A521DDS0"/>
<dbReference type="HAMAP" id="MF_01692">
    <property type="entry name" value="DapEL"/>
    <property type="match status" value="1"/>
</dbReference>
<evidence type="ECO:0000313" key="9">
    <source>
        <dbReference type="Proteomes" id="UP000315636"/>
    </source>
</evidence>
<dbReference type="Pfam" id="PF01546">
    <property type="entry name" value="Peptidase_M20"/>
    <property type="match status" value="1"/>
</dbReference>
<dbReference type="PANTHER" id="PTHR11014:SF98">
    <property type="entry name" value="N-ACETYLDIAMINOPIMELATE DEACETYLASE"/>
    <property type="match status" value="1"/>
</dbReference>
<dbReference type="InterPro" id="IPR036264">
    <property type="entry name" value="Bact_exopeptidase_dim_dom"/>
</dbReference>
<evidence type="ECO:0000256" key="6">
    <source>
        <dbReference type="PIRSR" id="PIRSR005962-1"/>
    </source>
</evidence>
<keyword evidence="6" id="KW-0479">Metal-binding</keyword>
<evidence type="ECO:0000256" key="5">
    <source>
        <dbReference type="HAMAP-Rule" id="MF_01692"/>
    </source>
</evidence>